<protein>
    <submittedName>
        <fullName evidence="2">Uncharacterized protein</fullName>
    </submittedName>
</protein>
<reference evidence="2 3" key="1">
    <citation type="submission" date="2020-03" db="EMBL/GenBank/DDBJ databases">
        <title>Whole genome shotgun sequence of Phytohabitans rumicis NBRC 108638.</title>
        <authorList>
            <person name="Komaki H."/>
            <person name="Tamura T."/>
        </authorList>
    </citation>
    <scope>NUCLEOTIDE SEQUENCE [LARGE SCALE GENOMIC DNA]</scope>
    <source>
        <strain evidence="2 3">NBRC 108638</strain>
    </source>
</reference>
<gene>
    <name evidence="2" type="ORF">Prum_076840</name>
</gene>
<dbReference type="RefSeq" id="WP_173080956.1">
    <property type="nucleotide sequence ID" value="NZ_BAABJB010000001.1"/>
</dbReference>
<evidence type="ECO:0000256" key="1">
    <source>
        <dbReference type="SAM" id="Phobius"/>
    </source>
</evidence>
<keyword evidence="1" id="KW-1133">Transmembrane helix</keyword>
<dbReference type="Proteomes" id="UP000482960">
    <property type="component" value="Unassembled WGS sequence"/>
</dbReference>
<name>A0A6V8L9Z6_9ACTN</name>
<keyword evidence="1" id="KW-0472">Membrane</keyword>
<organism evidence="2 3">
    <name type="scientific">Phytohabitans rumicis</name>
    <dbReference type="NCBI Taxonomy" id="1076125"/>
    <lineage>
        <taxon>Bacteria</taxon>
        <taxon>Bacillati</taxon>
        <taxon>Actinomycetota</taxon>
        <taxon>Actinomycetes</taxon>
        <taxon>Micromonosporales</taxon>
        <taxon>Micromonosporaceae</taxon>
    </lineage>
</organism>
<accession>A0A6V8L9Z6</accession>
<dbReference type="AlphaFoldDB" id="A0A6V8L9Z6"/>
<keyword evidence="3" id="KW-1185">Reference proteome</keyword>
<comment type="caution">
    <text evidence="2">The sequence shown here is derived from an EMBL/GenBank/DDBJ whole genome shotgun (WGS) entry which is preliminary data.</text>
</comment>
<feature type="transmembrane region" description="Helical" evidence="1">
    <location>
        <begin position="6"/>
        <end position="29"/>
    </location>
</feature>
<proteinExistence type="predicted"/>
<feature type="transmembrane region" description="Helical" evidence="1">
    <location>
        <begin position="78"/>
        <end position="100"/>
    </location>
</feature>
<dbReference type="EMBL" id="BLPG01000001">
    <property type="protein sequence ID" value="GFJ94042.1"/>
    <property type="molecule type" value="Genomic_DNA"/>
</dbReference>
<keyword evidence="1" id="KW-0812">Transmembrane</keyword>
<evidence type="ECO:0000313" key="3">
    <source>
        <dbReference type="Proteomes" id="UP000482960"/>
    </source>
</evidence>
<sequence length="182" mass="18958">MTAASAASILLAAVSALQAVLTALCGPLFDRFWQHLLRAHLDEDRHDELGLRAFLKNPDAGAMRTDVVILLMRRASGVTATLATLLGLVVAGIFATVAGLSFGRGVLAWCAVAATLGAVALFVALLIVAALGRVSEYRVGSAARGGVRGFLDTRCPTTLTFYRDTSLVLGCALIAVTTAMTI</sequence>
<evidence type="ECO:0000313" key="2">
    <source>
        <dbReference type="EMBL" id="GFJ94042.1"/>
    </source>
</evidence>
<reference evidence="2 3" key="2">
    <citation type="submission" date="2020-03" db="EMBL/GenBank/DDBJ databases">
        <authorList>
            <person name="Ichikawa N."/>
            <person name="Kimura A."/>
            <person name="Kitahashi Y."/>
            <person name="Uohara A."/>
        </authorList>
    </citation>
    <scope>NUCLEOTIDE SEQUENCE [LARGE SCALE GENOMIC DNA]</scope>
    <source>
        <strain evidence="2 3">NBRC 108638</strain>
    </source>
</reference>
<feature type="transmembrane region" description="Helical" evidence="1">
    <location>
        <begin position="106"/>
        <end position="131"/>
    </location>
</feature>